<reference evidence="2 3" key="1">
    <citation type="submission" date="2016-10" db="EMBL/GenBank/DDBJ databases">
        <authorList>
            <person name="Varghese N."/>
            <person name="Submissions S."/>
        </authorList>
    </citation>
    <scope>NUCLEOTIDE SEQUENCE [LARGE SCALE GENOMIC DNA]</scope>
    <source>
        <strain evidence="2 3">DSM 13796</strain>
    </source>
</reference>
<dbReference type="InterPro" id="IPR026893">
    <property type="entry name" value="Tyr/Ser_Pase_IphP-type"/>
</dbReference>
<comment type="caution">
    <text evidence="2">The sequence shown here is derived from an EMBL/GenBank/DDBJ whole genome shotgun (WGS) entry which is preliminary data.</text>
</comment>
<proteinExistence type="inferred from homology"/>
<dbReference type="Pfam" id="PF13350">
    <property type="entry name" value="Y_phosphatase3"/>
    <property type="match status" value="1"/>
</dbReference>
<evidence type="ECO:0000256" key="1">
    <source>
        <dbReference type="ARBA" id="ARBA00009580"/>
    </source>
</evidence>
<dbReference type="RefSeq" id="WP_061802985.1">
    <property type="nucleotide sequence ID" value="NZ_FOXX01000017.1"/>
</dbReference>
<dbReference type="GeneID" id="93713041"/>
<dbReference type="Gene3D" id="3.90.190.10">
    <property type="entry name" value="Protein tyrosine phosphatase superfamily"/>
    <property type="match status" value="1"/>
</dbReference>
<dbReference type="InterPro" id="IPR029021">
    <property type="entry name" value="Prot-tyrosine_phosphatase-like"/>
</dbReference>
<evidence type="ECO:0000313" key="3">
    <source>
        <dbReference type="Proteomes" id="UP000182762"/>
    </source>
</evidence>
<dbReference type="EMBL" id="FOXX01000017">
    <property type="protein sequence ID" value="SFQ85958.1"/>
    <property type="molecule type" value="Genomic_DNA"/>
</dbReference>
<dbReference type="SUPFAM" id="SSF52799">
    <property type="entry name" value="(Phosphotyrosine protein) phosphatases II"/>
    <property type="match status" value="1"/>
</dbReference>
<dbReference type="PROSITE" id="PS00383">
    <property type="entry name" value="TYR_PHOSPHATASE_1"/>
    <property type="match status" value="1"/>
</dbReference>
<gene>
    <name evidence="2" type="ORF">SAMN02745910_04508</name>
</gene>
<name>A0A1I6BYD5_9BACI</name>
<dbReference type="PANTHER" id="PTHR31126:SF1">
    <property type="entry name" value="TYROSINE SPECIFIC PROTEIN PHOSPHATASES DOMAIN-CONTAINING PROTEIN"/>
    <property type="match status" value="1"/>
</dbReference>
<accession>A0A1I6BYD5</accession>
<organism evidence="2 3">
    <name type="scientific">Priestia endophytica DSM 13796</name>
    <dbReference type="NCBI Taxonomy" id="1121089"/>
    <lineage>
        <taxon>Bacteria</taxon>
        <taxon>Bacillati</taxon>
        <taxon>Bacillota</taxon>
        <taxon>Bacilli</taxon>
        <taxon>Bacillales</taxon>
        <taxon>Bacillaceae</taxon>
        <taxon>Priestia</taxon>
    </lineage>
</organism>
<comment type="similarity">
    <text evidence="1">Belongs to the protein-tyrosine phosphatase family.</text>
</comment>
<dbReference type="InterPro" id="IPR016130">
    <property type="entry name" value="Tyr_Pase_AS"/>
</dbReference>
<dbReference type="Proteomes" id="UP000182762">
    <property type="component" value="Unassembled WGS sequence"/>
</dbReference>
<keyword evidence="3" id="KW-1185">Reference proteome</keyword>
<sequence length="267" mass="31176">MRTGENRYPFEKLHNFRDIGGLKTKDGRKMKIGLLFRSEELSRLSTNDIEHFHQLKIKSICDLRTPTEQKSKVSRIQCNENVQVLKVSIHDKSREFTRFEFFKFLVTKSNTINFEDVMKDMYDYMACGIYKEINQIIMFLSEQSHLPALIHCTGGKDRTGFVSALIQLLAGVPYETVIDDYLFSNQLIAVSMKKKGRLIQWMSLFHVSPERIKPILEVRREYLEEAYTKIINQYGDVESYLCLACKIPRHNLDSFKQLLIEGEKIGC</sequence>
<protein>
    <submittedName>
        <fullName evidence="2">Protein-tyrosine phosphatase</fullName>
    </submittedName>
</protein>
<evidence type="ECO:0000313" key="2">
    <source>
        <dbReference type="EMBL" id="SFQ85958.1"/>
    </source>
</evidence>
<dbReference type="PANTHER" id="PTHR31126">
    <property type="entry name" value="TYROSINE-PROTEIN PHOSPHATASE"/>
    <property type="match status" value="1"/>
</dbReference>